<evidence type="ECO:0000256" key="1">
    <source>
        <dbReference type="SAM" id="Coils"/>
    </source>
</evidence>
<proteinExistence type="predicted"/>
<keyword evidence="4" id="KW-1185">Reference proteome</keyword>
<reference evidence="5 6" key="1">
    <citation type="submission" date="2025-04" db="UniProtKB">
        <authorList>
            <consortium name="RefSeq"/>
        </authorList>
    </citation>
    <scope>IDENTIFICATION</scope>
    <source>
        <strain evidence="5 6">MV-25-SWS-2005</strain>
        <tissue evidence="5 6">Whole body</tissue>
    </source>
</reference>
<organism evidence="4 6">
    <name type="scientific">Drosophila pseudoobscura pseudoobscura</name>
    <name type="common">Fruit fly</name>
    <dbReference type="NCBI Taxonomy" id="46245"/>
    <lineage>
        <taxon>Eukaryota</taxon>
        <taxon>Metazoa</taxon>
        <taxon>Ecdysozoa</taxon>
        <taxon>Arthropoda</taxon>
        <taxon>Hexapoda</taxon>
        <taxon>Insecta</taxon>
        <taxon>Pterygota</taxon>
        <taxon>Neoptera</taxon>
        <taxon>Endopterygota</taxon>
        <taxon>Diptera</taxon>
        <taxon>Brachycera</taxon>
        <taxon>Muscomorpha</taxon>
        <taxon>Ephydroidea</taxon>
        <taxon>Drosophilidae</taxon>
        <taxon>Drosophila</taxon>
        <taxon>Sophophora</taxon>
    </lineage>
</organism>
<sequence length="226" mass="25893">MPRTRIVTRQAKREKADQEEKVRLTQIKIDAVLEQVDELEKRAKNQVDTQIKLIHARTDNHLLEMKMSEFLNLKLKYFTDYKWKVPEPPTSRARSSSISTARGRSRTPQTSLLPRSLIQSMDRGNFNRGRTPQKVPPMPFLRFPRAGELVLSSGGSPLAVQTDRREDCADVHIPTKKGVFMVKPLKMKQVNREVLMQLDANVLSQVKTLKSNLEVIVDMATKMGKM</sequence>
<protein>
    <submittedName>
        <fullName evidence="5 6">Borealin</fullName>
    </submittedName>
</protein>
<evidence type="ECO:0000256" key="2">
    <source>
        <dbReference type="SAM" id="MobiDB-lite"/>
    </source>
</evidence>
<gene>
    <name evidence="5 6" type="primary">aust</name>
</gene>
<keyword evidence="1" id="KW-0175">Coiled coil</keyword>
<feature type="region of interest" description="Disordered" evidence="2">
    <location>
        <begin position="86"/>
        <end position="113"/>
    </location>
</feature>
<name>A0A6I8V9V2_DROPS</name>
<evidence type="ECO:0000259" key="3">
    <source>
        <dbReference type="Pfam" id="PF10512"/>
    </source>
</evidence>
<evidence type="ECO:0000313" key="4">
    <source>
        <dbReference type="Proteomes" id="UP000001819"/>
    </source>
</evidence>
<feature type="coiled-coil region" evidence="1">
    <location>
        <begin position="22"/>
        <end position="49"/>
    </location>
</feature>
<evidence type="ECO:0000313" key="5">
    <source>
        <dbReference type="RefSeq" id="XP_002133199.3"/>
    </source>
</evidence>
<dbReference type="Proteomes" id="UP000001819">
    <property type="component" value="Chromosome 4"/>
</dbReference>
<accession>A0A6I8V9V2</accession>
<dbReference type="KEGG" id="dpo:6902683"/>
<dbReference type="RefSeq" id="XP_015036781.2">
    <property type="nucleotide sequence ID" value="XM_015181295.2"/>
</dbReference>
<dbReference type="Pfam" id="PF10512">
    <property type="entry name" value="Borealin"/>
    <property type="match status" value="1"/>
</dbReference>
<dbReference type="InterPro" id="IPR046466">
    <property type="entry name" value="Borealin_C"/>
</dbReference>
<dbReference type="AlphaFoldDB" id="A0A6I8V9V2"/>
<dbReference type="RefSeq" id="XP_002133199.3">
    <property type="nucleotide sequence ID" value="XM_002133163.3"/>
</dbReference>
<feature type="domain" description="Borealin C-terminal" evidence="3">
    <location>
        <begin position="100"/>
        <end position="218"/>
    </location>
</feature>
<feature type="compositionally biased region" description="Low complexity" evidence="2">
    <location>
        <begin position="90"/>
        <end position="102"/>
    </location>
</feature>
<evidence type="ECO:0000313" key="6">
    <source>
        <dbReference type="RefSeq" id="XP_015036781.2"/>
    </source>
</evidence>